<dbReference type="AlphaFoldDB" id="A0A1Y0ILY9"/>
<evidence type="ECO:0000259" key="7">
    <source>
        <dbReference type="PROSITE" id="PS50110"/>
    </source>
</evidence>
<sequence>MGTHIRIVLVDDHDMVRQGIRTYLLTEADIEVVGEASSGAGAAELVQELEPDLVLMDLVMPGMDGVAATREVLRVRPETKVLVLTSFVEDDKVLPALEAGASGYLLKTVLGDELVGAIRKVFAGETVLEPAAAAKMLAALQKPKGLETGKFEALTEREQDVLRLLAEGLTNQAIGETLYIGIKTVKTHVSNILAKLGVEDRTQAAIYALKNGLVEADAKKE</sequence>
<dbReference type="Pfam" id="PF00072">
    <property type="entry name" value="Response_reg"/>
    <property type="match status" value="1"/>
</dbReference>
<dbReference type="PROSITE" id="PS50043">
    <property type="entry name" value="HTH_LUXR_2"/>
    <property type="match status" value="1"/>
</dbReference>
<dbReference type="Proteomes" id="UP000195437">
    <property type="component" value="Chromosome"/>
</dbReference>
<keyword evidence="9" id="KW-1185">Reference proteome</keyword>
<evidence type="ECO:0000313" key="9">
    <source>
        <dbReference type="Proteomes" id="UP000195437"/>
    </source>
</evidence>
<name>A0A1Y0ILY9_9BACL</name>
<dbReference type="GO" id="GO:0006355">
    <property type="term" value="P:regulation of DNA-templated transcription"/>
    <property type="evidence" value="ECO:0007669"/>
    <property type="project" value="InterPro"/>
</dbReference>
<organism evidence="8 9">
    <name type="scientific">Tumebacillus avium</name>
    <dbReference type="NCBI Taxonomy" id="1903704"/>
    <lineage>
        <taxon>Bacteria</taxon>
        <taxon>Bacillati</taxon>
        <taxon>Bacillota</taxon>
        <taxon>Bacilli</taxon>
        <taxon>Bacillales</taxon>
        <taxon>Alicyclobacillaceae</taxon>
        <taxon>Tumebacillus</taxon>
    </lineage>
</organism>
<proteinExistence type="predicted"/>
<evidence type="ECO:0000256" key="1">
    <source>
        <dbReference type="ARBA" id="ARBA00022553"/>
    </source>
</evidence>
<dbReference type="SUPFAM" id="SSF46894">
    <property type="entry name" value="C-terminal effector domain of the bipartite response regulators"/>
    <property type="match status" value="1"/>
</dbReference>
<evidence type="ECO:0000313" key="8">
    <source>
        <dbReference type="EMBL" id="ARU61300.1"/>
    </source>
</evidence>
<gene>
    <name evidence="8" type="ORF">CBW65_10060</name>
</gene>
<dbReference type="SMART" id="SM00421">
    <property type="entry name" value="HTH_LUXR"/>
    <property type="match status" value="1"/>
</dbReference>
<dbReference type="PROSITE" id="PS00622">
    <property type="entry name" value="HTH_LUXR_1"/>
    <property type="match status" value="1"/>
</dbReference>
<dbReference type="SUPFAM" id="SSF52172">
    <property type="entry name" value="CheY-like"/>
    <property type="match status" value="1"/>
</dbReference>
<dbReference type="InterPro" id="IPR016032">
    <property type="entry name" value="Sig_transdc_resp-reg_C-effctor"/>
</dbReference>
<dbReference type="PANTHER" id="PTHR43214">
    <property type="entry name" value="TWO-COMPONENT RESPONSE REGULATOR"/>
    <property type="match status" value="1"/>
</dbReference>
<keyword evidence="3 8" id="KW-0238">DNA-binding</keyword>
<dbReference type="RefSeq" id="WP_087456679.1">
    <property type="nucleotide sequence ID" value="NZ_CP021434.1"/>
</dbReference>
<dbReference type="CDD" id="cd17535">
    <property type="entry name" value="REC_NarL-like"/>
    <property type="match status" value="1"/>
</dbReference>
<dbReference type="GO" id="GO:0000160">
    <property type="term" value="P:phosphorelay signal transduction system"/>
    <property type="evidence" value="ECO:0007669"/>
    <property type="project" value="InterPro"/>
</dbReference>
<dbReference type="KEGG" id="tum:CBW65_10060"/>
<evidence type="ECO:0000256" key="2">
    <source>
        <dbReference type="ARBA" id="ARBA00023015"/>
    </source>
</evidence>
<feature type="domain" description="HTH luxR-type" evidence="6">
    <location>
        <begin position="147"/>
        <end position="212"/>
    </location>
</feature>
<reference evidence="9" key="1">
    <citation type="submission" date="2017-05" db="EMBL/GenBank/DDBJ databases">
        <authorList>
            <person name="Sung H."/>
        </authorList>
    </citation>
    <scope>NUCLEOTIDE SEQUENCE [LARGE SCALE GENOMIC DNA]</scope>
    <source>
        <strain evidence="9">AR23208</strain>
    </source>
</reference>
<dbReference type="CDD" id="cd06170">
    <property type="entry name" value="LuxR_C_like"/>
    <property type="match status" value="1"/>
</dbReference>
<dbReference type="SMART" id="SM00448">
    <property type="entry name" value="REC"/>
    <property type="match status" value="1"/>
</dbReference>
<dbReference type="PANTHER" id="PTHR43214:SF37">
    <property type="entry name" value="TRANSCRIPTIONAL REGULATORY PROTEIN YDFI"/>
    <property type="match status" value="1"/>
</dbReference>
<feature type="modified residue" description="4-aspartylphosphate" evidence="5">
    <location>
        <position position="57"/>
    </location>
</feature>
<feature type="domain" description="Response regulatory" evidence="7">
    <location>
        <begin position="6"/>
        <end position="122"/>
    </location>
</feature>
<dbReference type="PRINTS" id="PR00038">
    <property type="entry name" value="HTHLUXR"/>
</dbReference>
<keyword evidence="1 5" id="KW-0597">Phosphoprotein</keyword>
<dbReference type="InterPro" id="IPR001789">
    <property type="entry name" value="Sig_transdc_resp-reg_receiver"/>
</dbReference>
<dbReference type="InterPro" id="IPR011006">
    <property type="entry name" value="CheY-like_superfamily"/>
</dbReference>
<dbReference type="GO" id="GO:0003677">
    <property type="term" value="F:DNA binding"/>
    <property type="evidence" value="ECO:0007669"/>
    <property type="project" value="UniProtKB-KW"/>
</dbReference>
<keyword evidence="2" id="KW-0805">Transcription regulation</keyword>
<protein>
    <submittedName>
        <fullName evidence="8">DNA-binding response regulator</fullName>
    </submittedName>
</protein>
<dbReference type="EMBL" id="CP021434">
    <property type="protein sequence ID" value="ARU61300.1"/>
    <property type="molecule type" value="Genomic_DNA"/>
</dbReference>
<dbReference type="InterPro" id="IPR058245">
    <property type="entry name" value="NreC/VraR/RcsB-like_REC"/>
</dbReference>
<evidence type="ECO:0000256" key="5">
    <source>
        <dbReference type="PROSITE-ProRule" id="PRU00169"/>
    </source>
</evidence>
<evidence type="ECO:0000256" key="3">
    <source>
        <dbReference type="ARBA" id="ARBA00023125"/>
    </source>
</evidence>
<dbReference type="InterPro" id="IPR000792">
    <property type="entry name" value="Tscrpt_reg_LuxR_C"/>
</dbReference>
<evidence type="ECO:0000256" key="4">
    <source>
        <dbReference type="ARBA" id="ARBA00023163"/>
    </source>
</evidence>
<dbReference type="Gene3D" id="3.40.50.2300">
    <property type="match status" value="1"/>
</dbReference>
<evidence type="ECO:0000259" key="6">
    <source>
        <dbReference type="PROSITE" id="PS50043"/>
    </source>
</evidence>
<dbReference type="Pfam" id="PF00196">
    <property type="entry name" value="GerE"/>
    <property type="match status" value="1"/>
</dbReference>
<dbReference type="OrthoDB" id="9779069at2"/>
<dbReference type="PROSITE" id="PS50110">
    <property type="entry name" value="RESPONSE_REGULATORY"/>
    <property type="match status" value="1"/>
</dbReference>
<accession>A0A1Y0ILY9</accession>
<dbReference type="InterPro" id="IPR039420">
    <property type="entry name" value="WalR-like"/>
</dbReference>
<keyword evidence="4" id="KW-0804">Transcription</keyword>